<dbReference type="Proteomes" id="UP000541033">
    <property type="component" value="Unassembled WGS sequence"/>
</dbReference>
<proteinExistence type="predicted"/>
<accession>A0A7X5TSS4</accession>
<dbReference type="PANTHER" id="PTHR41287">
    <property type="match status" value="1"/>
</dbReference>
<name>A0A7X5TSS4_9MICO</name>
<dbReference type="RefSeq" id="WP_167147233.1">
    <property type="nucleotide sequence ID" value="NZ_JAAMOX010000001.1"/>
</dbReference>
<dbReference type="AlphaFoldDB" id="A0A7X5TSS4"/>
<dbReference type="EMBL" id="JAAMOX010000001">
    <property type="protein sequence ID" value="NIH52538.1"/>
    <property type="molecule type" value="Genomic_DNA"/>
</dbReference>
<sequence>MTQVFGITEPRIFTKPLRELTPETTHGFEVIAFAKQFLGITLYLWQEWLLIHALELKPDGTYRFSRVFVLVARQNGKTTLLMVLTLWWMFVDSKRFPEHLAARDFMVLGVAQDLDQAEEAWEEALSYCDPDDKPRSGYVPFANPVLQRHSRRPSRRNGKKEMRLKSGAVYKVKATSRKAGRGKSAARIILDELREHTDWQAWAAITKTTRNKFNNQIWGISNAGDARSVVLMKMRDEAIKIVEEWDRYVETGIKSVEEYLEGVVSDDLAIFEWSAIDGLPVNDLDGIRQANPSLGYSSISLSQILSEAATEPEEIFRTETLCQWVTSRVPAYMDWPEWQACADGPDDDGVGGSALAEDSPLCLSIDTSAKRDFTSIAIAGYRDDGRIHGEVVAQRAGMLWGVDYVTKVAQHLGIECVAVQARGCAAVDFVEPLEKAGLKIIRIEGSALGSAAGRIRDRARDDRLRHRSQPSLDLAVANGITKKLGEVVAWNREGSVVDIAGLVALSQAIYGLENLPPEPEAVPPPPPQAEIVTRIDVTPADANLATAAF</sequence>
<dbReference type="InterPro" id="IPR005021">
    <property type="entry name" value="Terminase_largesu-like"/>
</dbReference>
<evidence type="ECO:0000313" key="3">
    <source>
        <dbReference type="Proteomes" id="UP000541033"/>
    </source>
</evidence>
<organism evidence="2 3">
    <name type="scientific">Lysinibacter cavernae</name>
    <dbReference type="NCBI Taxonomy" id="1640652"/>
    <lineage>
        <taxon>Bacteria</taxon>
        <taxon>Bacillati</taxon>
        <taxon>Actinomycetota</taxon>
        <taxon>Actinomycetes</taxon>
        <taxon>Micrococcales</taxon>
        <taxon>Microbacteriaceae</taxon>
        <taxon>Lysinibacter</taxon>
    </lineage>
</organism>
<reference evidence="2 3" key="1">
    <citation type="submission" date="2020-02" db="EMBL/GenBank/DDBJ databases">
        <title>Sequencing the genomes of 1000 actinobacteria strains.</title>
        <authorList>
            <person name="Klenk H.-P."/>
        </authorList>
    </citation>
    <scope>NUCLEOTIDE SEQUENCE [LARGE SCALE GENOMIC DNA]</scope>
    <source>
        <strain evidence="2 3">DSM 27960</strain>
    </source>
</reference>
<evidence type="ECO:0000313" key="2">
    <source>
        <dbReference type="EMBL" id="NIH52538.1"/>
    </source>
</evidence>
<gene>
    <name evidence="2" type="ORF">FHX76_000406</name>
</gene>
<feature type="domain" description="Terminase large subunit-like ATPase" evidence="1">
    <location>
        <begin position="60"/>
        <end position="231"/>
    </location>
</feature>
<dbReference type="PANTHER" id="PTHR41287:SF1">
    <property type="entry name" value="PROTEIN YMFN"/>
    <property type="match status" value="1"/>
</dbReference>
<evidence type="ECO:0000259" key="1">
    <source>
        <dbReference type="Pfam" id="PF03354"/>
    </source>
</evidence>
<dbReference type="Gene3D" id="3.40.50.300">
    <property type="entry name" value="P-loop containing nucleotide triphosphate hydrolases"/>
    <property type="match status" value="1"/>
</dbReference>
<keyword evidence="3" id="KW-1185">Reference proteome</keyword>
<comment type="caution">
    <text evidence="2">The sequence shown here is derived from an EMBL/GenBank/DDBJ whole genome shotgun (WGS) entry which is preliminary data.</text>
</comment>
<dbReference type="InterPro" id="IPR027417">
    <property type="entry name" value="P-loop_NTPase"/>
</dbReference>
<protein>
    <submittedName>
        <fullName evidence="2">Phage terminase large subunit-like protein</fullName>
    </submittedName>
</protein>
<dbReference type="InterPro" id="IPR046461">
    <property type="entry name" value="TerL_ATPase"/>
</dbReference>
<dbReference type="Pfam" id="PF03354">
    <property type="entry name" value="TerL_ATPase"/>
    <property type="match status" value="1"/>
</dbReference>